<feature type="domain" description="SAF" evidence="2">
    <location>
        <begin position="135"/>
        <end position="201"/>
    </location>
</feature>
<dbReference type="InterPro" id="IPR017585">
    <property type="entry name" value="SAF_FlgA"/>
</dbReference>
<accession>A0A6B3SYH0</accession>
<evidence type="ECO:0000259" key="2">
    <source>
        <dbReference type="SMART" id="SM00858"/>
    </source>
</evidence>
<reference evidence="3 4" key="1">
    <citation type="submission" date="2020-02" db="EMBL/GenBank/DDBJ databases">
        <authorList>
            <person name="Kim M.K."/>
        </authorList>
    </citation>
    <scope>NUCLEOTIDE SEQUENCE [LARGE SCALE GENOMIC DNA]</scope>
    <source>
        <strain evidence="3 4">17J57-3</strain>
    </source>
</reference>
<protein>
    <submittedName>
        <fullName evidence="3">Flagella basal body P-ring formation protein FlgA</fullName>
    </submittedName>
</protein>
<dbReference type="EMBL" id="JAAIVB010000065">
    <property type="protein sequence ID" value="NEX63019.1"/>
    <property type="molecule type" value="Genomic_DNA"/>
</dbReference>
<comment type="caution">
    <text evidence="3">The sequence shown here is derived from an EMBL/GenBank/DDBJ whole genome shotgun (WGS) entry which is preliminary data.</text>
</comment>
<keyword evidence="3" id="KW-0966">Cell projection</keyword>
<keyword evidence="1" id="KW-0732">Signal</keyword>
<dbReference type="RefSeq" id="WP_163966325.1">
    <property type="nucleotide sequence ID" value="NZ_JAAIVB010000065.1"/>
</dbReference>
<organism evidence="3 4">
    <name type="scientific">Noviherbaspirillum galbum</name>
    <dbReference type="NCBI Taxonomy" id="2709383"/>
    <lineage>
        <taxon>Bacteria</taxon>
        <taxon>Pseudomonadati</taxon>
        <taxon>Pseudomonadota</taxon>
        <taxon>Betaproteobacteria</taxon>
        <taxon>Burkholderiales</taxon>
        <taxon>Oxalobacteraceae</taxon>
        <taxon>Noviherbaspirillum</taxon>
    </lineage>
</organism>
<keyword evidence="4" id="KW-1185">Reference proteome</keyword>
<dbReference type="AlphaFoldDB" id="A0A6B3SYH0"/>
<evidence type="ECO:0000313" key="3">
    <source>
        <dbReference type="EMBL" id="NEX63019.1"/>
    </source>
</evidence>
<dbReference type="Pfam" id="PF13144">
    <property type="entry name" value="ChapFlgA"/>
    <property type="match status" value="1"/>
</dbReference>
<sequence length="274" mass="29420">MTVFFNCTPSVFAGTLVMAVLLAGTAPAHAIVSCTPEEREDVGQRRCLSQSLDASRVIVAAESHVHSSLRDAYSMLDVEAIPPAAEIRLPAGEAILAARNLRQGSAGKIIVWIDAMVNGRVAHSLMVAVRVHAERQVAYALHDLQAGQAIRSSDLGWRKEIVAYPLAPQSSTLPPLASVAPGTRLRVSLNQGETLQSHDLLPADAVIAGDQLNLRVVEGPVTLDLPVIAQQEARQGERLLVKRVSRIDATDANGPAMLARVVDRHLARALEQQR</sequence>
<proteinExistence type="predicted"/>
<feature type="chain" id="PRO_5025511101" evidence="1">
    <location>
        <begin position="31"/>
        <end position="274"/>
    </location>
</feature>
<keyword evidence="3" id="KW-0282">Flagellum</keyword>
<dbReference type="Proteomes" id="UP000482155">
    <property type="component" value="Unassembled WGS sequence"/>
</dbReference>
<dbReference type="SMART" id="SM00858">
    <property type="entry name" value="SAF"/>
    <property type="match status" value="1"/>
</dbReference>
<evidence type="ECO:0000313" key="4">
    <source>
        <dbReference type="Proteomes" id="UP000482155"/>
    </source>
</evidence>
<dbReference type="InterPro" id="IPR013974">
    <property type="entry name" value="SAF"/>
</dbReference>
<name>A0A6B3SYH0_9BURK</name>
<feature type="signal peptide" evidence="1">
    <location>
        <begin position="1"/>
        <end position="30"/>
    </location>
</feature>
<keyword evidence="3" id="KW-0969">Cilium</keyword>
<gene>
    <name evidence="3" type="ORF">G3574_18200</name>
</gene>
<evidence type="ECO:0000256" key="1">
    <source>
        <dbReference type="SAM" id="SignalP"/>
    </source>
</evidence>